<name>D1PRG5_9FIRM</name>
<dbReference type="RefSeq" id="WP_007048343.1">
    <property type="nucleotide sequence ID" value="NZ_GG704771.1"/>
</dbReference>
<dbReference type="eggNOG" id="ENOG5032ZA9">
    <property type="taxonomic scope" value="Bacteria"/>
</dbReference>
<dbReference type="InterPro" id="IPR009636">
    <property type="entry name" value="SCAF"/>
</dbReference>
<dbReference type="HOGENOM" id="CLU_1427327_0_0_9"/>
<organism evidence="2 3">
    <name type="scientific">Subdoligranulum variabile DSM 15176</name>
    <dbReference type="NCBI Taxonomy" id="411471"/>
    <lineage>
        <taxon>Bacteria</taxon>
        <taxon>Bacillati</taxon>
        <taxon>Bacillota</taxon>
        <taxon>Clostridia</taxon>
        <taxon>Eubacteriales</taxon>
        <taxon>Oscillospiraceae</taxon>
        <taxon>Subdoligranulum</taxon>
    </lineage>
</organism>
<gene>
    <name evidence="2" type="ORF">SUBVAR_06994</name>
</gene>
<dbReference type="Pfam" id="PF06810">
    <property type="entry name" value="Phage_scaffold"/>
    <property type="match status" value="1"/>
</dbReference>
<evidence type="ECO:0000313" key="2">
    <source>
        <dbReference type="EMBL" id="EFB74691.1"/>
    </source>
</evidence>
<reference evidence="2" key="1">
    <citation type="submission" date="2009-12" db="EMBL/GenBank/DDBJ databases">
        <authorList>
            <person name="Weinstock G."/>
            <person name="Sodergren E."/>
            <person name="Clifton S."/>
            <person name="Fulton L."/>
            <person name="Fulton B."/>
            <person name="Courtney L."/>
            <person name="Fronick C."/>
            <person name="Harrison M."/>
            <person name="Strong C."/>
            <person name="Farmer C."/>
            <person name="Delahaunty K."/>
            <person name="Markovic C."/>
            <person name="Hall O."/>
            <person name="Minx P."/>
            <person name="Tomlinson C."/>
            <person name="Mitreva M."/>
            <person name="Nelson J."/>
            <person name="Hou S."/>
            <person name="Wollam A."/>
            <person name="Pepin K.H."/>
            <person name="Johnson M."/>
            <person name="Bhonagiri V."/>
            <person name="Nash W.E."/>
            <person name="Warren W."/>
            <person name="Chinwalla A."/>
            <person name="Mardis E.R."/>
            <person name="Wilson R.K."/>
        </authorList>
    </citation>
    <scope>NUCLEOTIDE SEQUENCE [LARGE SCALE GENOMIC DNA]</scope>
    <source>
        <strain evidence="2">DSM 15176</strain>
    </source>
</reference>
<dbReference type="STRING" id="411471.SUBVAR_06994"/>
<keyword evidence="1" id="KW-0175">Coiled coil</keyword>
<protein>
    <recommendedName>
        <fullName evidence="4">Phage minor structural protein GP20</fullName>
    </recommendedName>
</protein>
<keyword evidence="3" id="KW-1185">Reference proteome</keyword>
<dbReference type="Proteomes" id="UP000003438">
    <property type="component" value="Unassembled WGS sequence"/>
</dbReference>
<dbReference type="AlphaFoldDB" id="D1PRG5"/>
<evidence type="ECO:0008006" key="4">
    <source>
        <dbReference type="Google" id="ProtNLM"/>
    </source>
</evidence>
<proteinExistence type="predicted"/>
<evidence type="ECO:0000256" key="1">
    <source>
        <dbReference type="SAM" id="Coils"/>
    </source>
</evidence>
<accession>D1PRG5</accession>
<dbReference type="OrthoDB" id="1862697at2"/>
<dbReference type="EMBL" id="ACBY02000060">
    <property type="protein sequence ID" value="EFB74691.1"/>
    <property type="molecule type" value="Genomic_DNA"/>
</dbReference>
<comment type="caution">
    <text evidence="2">The sequence shown here is derived from an EMBL/GenBank/DDBJ whole genome shotgun (WGS) entry which is preliminary data.</text>
</comment>
<feature type="coiled-coil region" evidence="1">
    <location>
        <begin position="35"/>
        <end position="84"/>
    </location>
</feature>
<evidence type="ECO:0000313" key="3">
    <source>
        <dbReference type="Proteomes" id="UP000003438"/>
    </source>
</evidence>
<sequence>MLEWLKNILGDSWTEDIDKKISAEIGKGFVAKADFNAVNEAKKAAETQLADANKTIAGYKEMDIDAIRKSAADWQAKAEQAQKDADARVAAVQFDAKLDGAITKAKGRNGKAIKALLDMDTLRGSKNQDQDIEAALAALQKDSGYLFESAETPPPYAAGTGTGAVGTEKKGGVEAAFAALNPKLKF</sequence>